<feature type="compositionally biased region" description="Polar residues" evidence="2">
    <location>
        <begin position="39"/>
        <end position="60"/>
    </location>
</feature>
<feature type="compositionally biased region" description="Basic and acidic residues" evidence="2">
    <location>
        <begin position="140"/>
        <end position="160"/>
    </location>
</feature>
<dbReference type="EMBL" id="SDAM02000091">
    <property type="protein sequence ID" value="KAH6831351.1"/>
    <property type="molecule type" value="Genomic_DNA"/>
</dbReference>
<accession>A0AAD4JDE4</accession>
<dbReference type="Pfam" id="PF04504">
    <property type="entry name" value="GeBP-like_DBD"/>
    <property type="match status" value="1"/>
</dbReference>
<organism evidence="4 5">
    <name type="scientific">Perilla frutescens var. hirtella</name>
    <name type="common">Perilla citriodora</name>
    <name type="synonym">Perilla setoyensis</name>
    <dbReference type="NCBI Taxonomy" id="608512"/>
    <lineage>
        <taxon>Eukaryota</taxon>
        <taxon>Viridiplantae</taxon>
        <taxon>Streptophyta</taxon>
        <taxon>Embryophyta</taxon>
        <taxon>Tracheophyta</taxon>
        <taxon>Spermatophyta</taxon>
        <taxon>Magnoliopsida</taxon>
        <taxon>eudicotyledons</taxon>
        <taxon>Gunneridae</taxon>
        <taxon>Pentapetalae</taxon>
        <taxon>asterids</taxon>
        <taxon>lamiids</taxon>
        <taxon>Lamiales</taxon>
        <taxon>Lamiaceae</taxon>
        <taxon>Nepetoideae</taxon>
        <taxon>Elsholtzieae</taxon>
        <taxon>Perilla</taxon>
    </lineage>
</organism>
<gene>
    <name evidence="4" type="ORF">C2S53_011948</name>
</gene>
<comment type="caution">
    <text evidence="4">The sequence shown here is derived from an EMBL/GenBank/DDBJ whole genome shotgun (WGS) entry which is preliminary data.</text>
</comment>
<name>A0AAD4JDE4_PERFH</name>
<dbReference type="InterPro" id="IPR053932">
    <property type="entry name" value="GeBP-like_DBD"/>
</dbReference>
<feature type="region of interest" description="Disordered" evidence="2">
    <location>
        <begin position="1"/>
        <end position="160"/>
    </location>
</feature>
<feature type="compositionally biased region" description="Acidic residues" evidence="2">
    <location>
        <begin position="17"/>
        <end position="38"/>
    </location>
</feature>
<feature type="region of interest" description="Disordered" evidence="2">
    <location>
        <begin position="266"/>
        <end position="285"/>
    </location>
</feature>
<dbReference type="Proteomes" id="UP001190926">
    <property type="component" value="Unassembled WGS sequence"/>
</dbReference>
<evidence type="ECO:0000256" key="1">
    <source>
        <dbReference type="ARBA" id="ARBA00010820"/>
    </source>
</evidence>
<dbReference type="GO" id="GO:0006355">
    <property type="term" value="P:regulation of DNA-templated transcription"/>
    <property type="evidence" value="ECO:0007669"/>
    <property type="project" value="InterPro"/>
</dbReference>
<feature type="domain" description="Glabrous enhancer-binding protein-like DBD" evidence="3">
    <location>
        <begin position="168"/>
        <end position="262"/>
    </location>
</feature>
<dbReference type="GO" id="GO:0005634">
    <property type="term" value="C:nucleus"/>
    <property type="evidence" value="ECO:0007669"/>
    <property type="project" value="TreeGrafter"/>
</dbReference>
<proteinExistence type="inferred from homology"/>
<feature type="compositionally biased region" description="Acidic residues" evidence="2">
    <location>
        <begin position="79"/>
        <end position="94"/>
    </location>
</feature>
<evidence type="ECO:0000313" key="4">
    <source>
        <dbReference type="EMBL" id="KAH6831351.1"/>
    </source>
</evidence>
<comment type="similarity">
    <text evidence="1">Belongs to the GeBP family.</text>
</comment>
<feature type="compositionally biased region" description="Pro residues" evidence="2">
    <location>
        <begin position="64"/>
        <end position="73"/>
    </location>
</feature>
<reference evidence="4 5" key="1">
    <citation type="journal article" date="2021" name="Nat. Commun.">
        <title>Incipient diploidization of the medicinal plant Perilla within 10,000 years.</title>
        <authorList>
            <person name="Zhang Y."/>
            <person name="Shen Q."/>
            <person name="Leng L."/>
            <person name="Zhang D."/>
            <person name="Chen S."/>
            <person name="Shi Y."/>
            <person name="Ning Z."/>
            <person name="Chen S."/>
        </authorList>
    </citation>
    <scope>NUCLEOTIDE SEQUENCE [LARGE SCALE GENOMIC DNA]</scope>
    <source>
        <strain evidence="5">cv. PC099</strain>
    </source>
</reference>
<sequence>MARNRDPVKPVESQSESGEEDDEGSSEEVDSQESDSEPEQMQAQTQSAMQKKSQPQLTAKSQQAPPPPPPPQQQAPSSSEEEESGSETESESDGPDTNVRPLASKPMEEGQKSSNGARKTRSKPNAPEPVTPTKPVAAKRLAEDTANKDAKKKKTAEAETSEKKFNIFQRLWSEDDEIVILKGMMDYTTRKKLDPMADLNAFHDFIKKNLHIDFTRTQLQDKIRRLKKKFENNKNKEKEGKERTFSKPHEQKAYDLSKMIWGNETGKENGGEKVVGSPKSNGSVVRKTPIKKVNAAESEEVKDVKNAAVVSGEGGKSLPKKLNSSSGGASMEESMLITGRELYEAGQGLEGENEWHKLRVDELELYLKQLEVRVAQTKLVLGVMKRGDH</sequence>
<evidence type="ECO:0000259" key="3">
    <source>
        <dbReference type="Pfam" id="PF04504"/>
    </source>
</evidence>
<dbReference type="PANTHER" id="PTHR31662:SF33">
    <property type="entry name" value="DNA-BINDING STOREKEEPER PROTEIN TRANSCRIPTIONAL REGULATOR-LIKE PROTEIN"/>
    <property type="match status" value="1"/>
</dbReference>
<dbReference type="InterPro" id="IPR007592">
    <property type="entry name" value="GEBP"/>
</dbReference>
<evidence type="ECO:0000313" key="5">
    <source>
        <dbReference type="Proteomes" id="UP001190926"/>
    </source>
</evidence>
<dbReference type="PANTHER" id="PTHR31662">
    <property type="entry name" value="BNAANNG10740D PROTEIN-RELATED"/>
    <property type="match status" value="1"/>
</dbReference>
<evidence type="ECO:0000256" key="2">
    <source>
        <dbReference type="SAM" id="MobiDB-lite"/>
    </source>
</evidence>
<keyword evidence="5" id="KW-1185">Reference proteome</keyword>
<protein>
    <recommendedName>
        <fullName evidence="3">Glabrous enhancer-binding protein-like DBD domain-containing protein</fullName>
    </recommendedName>
</protein>
<dbReference type="AlphaFoldDB" id="A0AAD4JDE4"/>